<dbReference type="Pfam" id="PF16189">
    <property type="entry name" value="Creatinase_N_2"/>
    <property type="match status" value="1"/>
</dbReference>
<keyword evidence="3" id="KW-0472">Membrane</keyword>
<dbReference type="CDD" id="cd00117">
    <property type="entry name" value="TFP"/>
    <property type="match status" value="1"/>
</dbReference>
<dbReference type="Proteomes" id="UP000683360">
    <property type="component" value="Unassembled WGS sequence"/>
</dbReference>
<feature type="domain" description="Creatinase N-terminal" evidence="5">
    <location>
        <begin position="63"/>
        <end position="176"/>
    </location>
</feature>
<keyword evidence="3" id="KW-1133">Transmembrane helix</keyword>
<dbReference type="GO" id="GO:0004177">
    <property type="term" value="F:aminopeptidase activity"/>
    <property type="evidence" value="ECO:0007669"/>
    <property type="project" value="UniProtKB-KW"/>
</dbReference>
<protein>
    <submittedName>
        <fullName evidence="7">PepP</fullName>
        <ecNumber evidence="7">3.4.11.9</ecNumber>
    </submittedName>
</protein>
<keyword evidence="1" id="KW-0479">Metal-binding</keyword>
<accession>A0A8S3RXD6</accession>
<dbReference type="InterPro" id="IPR050422">
    <property type="entry name" value="X-Pro_aminopeptidase_P"/>
</dbReference>
<dbReference type="EC" id="3.4.11.9" evidence="7"/>
<dbReference type="EMBL" id="CAJPWZ010001263">
    <property type="protein sequence ID" value="CAG2211508.1"/>
    <property type="molecule type" value="Genomic_DNA"/>
</dbReference>
<evidence type="ECO:0000259" key="5">
    <source>
        <dbReference type="Pfam" id="PF01321"/>
    </source>
</evidence>
<dbReference type="Gene3D" id="3.40.350.10">
    <property type="entry name" value="Creatinase/prolidase N-terminal domain"/>
    <property type="match status" value="2"/>
</dbReference>
<name>A0A8S3RXD6_MYTED</name>
<dbReference type="Pfam" id="PF00557">
    <property type="entry name" value="Peptidase_M24"/>
    <property type="match status" value="1"/>
</dbReference>
<dbReference type="Pfam" id="PF01321">
    <property type="entry name" value="Creatinase_N"/>
    <property type="match status" value="1"/>
</dbReference>
<organism evidence="7 8">
    <name type="scientific">Mytilus edulis</name>
    <name type="common">Blue mussel</name>
    <dbReference type="NCBI Taxonomy" id="6550"/>
    <lineage>
        <taxon>Eukaryota</taxon>
        <taxon>Metazoa</taxon>
        <taxon>Spiralia</taxon>
        <taxon>Lophotrochozoa</taxon>
        <taxon>Mollusca</taxon>
        <taxon>Bivalvia</taxon>
        <taxon>Autobranchia</taxon>
        <taxon>Pteriomorphia</taxon>
        <taxon>Mytilida</taxon>
        <taxon>Mytiloidea</taxon>
        <taxon>Mytilidae</taxon>
        <taxon>Mytilinae</taxon>
        <taxon>Mytilus</taxon>
    </lineage>
</organism>
<reference evidence="7" key="1">
    <citation type="submission" date="2021-03" db="EMBL/GenBank/DDBJ databases">
        <authorList>
            <person name="Bekaert M."/>
        </authorList>
    </citation>
    <scope>NUCLEOTIDE SEQUENCE</scope>
</reference>
<dbReference type="InterPro" id="IPR000994">
    <property type="entry name" value="Pept_M24"/>
</dbReference>
<dbReference type="GO" id="GO:0005737">
    <property type="term" value="C:cytoplasm"/>
    <property type="evidence" value="ECO:0007669"/>
    <property type="project" value="UniProtKB-ARBA"/>
</dbReference>
<dbReference type="InterPro" id="IPR032416">
    <property type="entry name" value="Peptidase_M24_C"/>
</dbReference>
<dbReference type="PANTHER" id="PTHR43763:SF6">
    <property type="entry name" value="XAA-PRO AMINOPEPTIDASE 1"/>
    <property type="match status" value="1"/>
</dbReference>
<dbReference type="PANTHER" id="PTHR43763">
    <property type="entry name" value="XAA-PRO AMINOPEPTIDASE 1"/>
    <property type="match status" value="1"/>
</dbReference>
<dbReference type="OrthoDB" id="9995434at2759"/>
<evidence type="ECO:0000256" key="2">
    <source>
        <dbReference type="ARBA" id="ARBA00022801"/>
    </source>
</evidence>
<dbReference type="Pfam" id="PF16188">
    <property type="entry name" value="Peptidase_M24_C"/>
    <property type="match status" value="1"/>
</dbReference>
<evidence type="ECO:0000256" key="1">
    <source>
        <dbReference type="ARBA" id="ARBA00022723"/>
    </source>
</evidence>
<evidence type="ECO:0000313" key="7">
    <source>
        <dbReference type="EMBL" id="CAG2211508.1"/>
    </source>
</evidence>
<evidence type="ECO:0000256" key="3">
    <source>
        <dbReference type="SAM" id="Phobius"/>
    </source>
</evidence>
<dbReference type="InterPro" id="IPR036005">
    <property type="entry name" value="Creatinase/aminopeptidase-like"/>
</dbReference>
<dbReference type="InterPro" id="IPR000587">
    <property type="entry name" value="Creatinase_N"/>
</dbReference>
<proteinExistence type="predicted"/>
<dbReference type="SUPFAM" id="SSF55920">
    <property type="entry name" value="Creatinase/aminopeptidase"/>
    <property type="match status" value="1"/>
</dbReference>
<comment type="caution">
    <text evidence="7">The sequence shown here is derived from an EMBL/GenBank/DDBJ whole genome shotgun (WGS) entry which is preliminary data.</text>
</comment>
<feature type="transmembrane region" description="Helical" evidence="3">
    <location>
        <begin position="744"/>
        <end position="762"/>
    </location>
</feature>
<sequence>MKSSFSSLVTSKQRQNTGNNIDTVLLKETKGHDLGVDCVVAIPEQSFILDRLSCPNNTATQDRLQQVRALFDFHNINAYIITIEDVHMQFTTSLHDRRLQAVSGFSGVIGLGVVTRSTAALWTDGRTFIQATEEVDCGWEIYRKGGPNTTSVTDWIKEHAGDNATVGSNPNYMYSVWWKNFDFVLSKNNLTLKAIEPDLVDKIWTSDRPPQPSTDINVLDIKYAGRKWEDKLRDVRKDMTQLGVDVLVTTGLDEIAWLYNIRARDIEYEPYPYAFSIVQHQTTSIYIMDSKSKLSRPSSDPESLVTLKEHLKTNNNGQCSRSCVQVKEYNHSSFVEDIVKLAGRKDIKKIMVSFSCNYKIYSSIPEEKLYQGIPPTLAHKARKNDVERMGMRHAVLEDSVKMVSLFARMEKEISEGIPWTVYKATIEAIHARRELNLYRDESFLALAGSGISTVPLLAYPVENASRHLATSESFLMDSGGQYLDGTSDLTRTFHYGIPSDHEKEIYTRVLMAHLNLAMHKFPVGRTGKEIDSAIRQPLWEIGVDYPHETGHGIAHYGVVVEGPARISSSRASYTSDIPLETNFFGYDKTQLLHIPDPADYPVEEDMCFSNEPGYYEVGKFGMRIENVVIVKKMNRNNNFSKCHFLEFDTITFVPYEPHLIKSSVLSDQQIKWINNYHKEVWVKVSPYLKEENDTVALEWLHKRVQPLFTTHEITEIENTNNGCILPRVLKQFTLDILTIGKMRVTVVILFICVFIIGEVSAFQCYNCTSSNQQSSCGLTDPLPNYLKTVSCNTQCYKWVLFSYASEVRRGCKKNGRVPPGSSYTEYLCSANLCNTAPSITQSTKTLSGLVLVAFFTIFINRK</sequence>
<evidence type="ECO:0000259" key="4">
    <source>
        <dbReference type="Pfam" id="PF00557"/>
    </source>
</evidence>
<dbReference type="AlphaFoldDB" id="A0A8S3RXD6"/>
<evidence type="ECO:0000313" key="8">
    <source>
        <dbReference type="Proteomes" id="UP000683360"/>
    </source>
</evidence>
<keyword evidence="7" id="KW-0031">Aminopeptidase</keyword>
<dbReference type="GO" id="GO:0046872">
    <property type="term" value="F:metal ion binding"/>
    <property type="evidence" value="ECO:0007669"/>
    <property type="project" value="UniProtKB-KW"/>
</dbReference>
<keyword evidence="2 7" id="KW-0378">Hydrolase</keyword>
<feature type="domain" description="Peptidase M24" evidence="4">
    <location>
        <begin position="406"/>
        <end position="631"/>
    </location>
</feature>
<keyword evidence="3" id="KW-0812">Transmembrane</keyword>
<gene>
    <name evidence="7" type="ORF">MEDL_25500</name>
</gene>
<dbReference type="SUPFAM" id="SSF53092">
    <property type="entry name" value="Creatinase/prolidase N-terminal domain"/>
    <property type="match status" value="1"/>
</dbReference>
<dbReference type="Gene3D" id="3.90.230.10">
    <property type="entry name" value="Creatinase/methionine aminopeptidase superfamily"/>
    <property type="match status" value="1"/>
</dbReference>
<evidence type="ECO:0000259" key="6">
    <source>
        <dbReference type="Pfam" id="PF16188"/>
    </source>
</evidence>
<keyword evidence="8" id="KW-1185">Reference proteome</keyword>
<feature type="domain" description="Peptidase M24 C-terminal" evidence="6">
    <location>
        <begin position="644"/>
        <end position="707"/>
    </location>
</feature>
<dbReference type="InterPro" id="IPR029149">
    <property type="entry name" value="Creatin/AminoP/Spt16_N"/>
</dbReference>
<keyword evidence="7" id="KW-0645">Protease</keyword>